<sequence length="717" mass="80761">MDTSGWQAKTRAGRENEYVPHRGADGNFLPVEATPMPIDESFIGGFRPYLLHSNSGPPLPPKDDIYRQPGYRFGQTTKSSISSSQFTTMSAVERSHAQRIPRTDPQLQFMVGPLLRYDTVEDGVWRGAVLIVTADSGSIYEPHPMLSFEWDPDIETKAPRNQTRASYDLGPHPADPSSTTLNGTHIFTNQGDSSAARGPNFRNEQVPAHEIWVYAGTSRTSTFWRFPIEIPLGPNEMAITYTINGGQPFVFYVPGLKQNMRWATYSCNGFSAGVNPDDFRGPGFNSGYDPVWVDLLSKHAEQPFHALVGGGDQIYCDAITREPELQDWINSKPHERKQYQLTDEISSTIDRFYFNHYCTQWRSGAFARANSTIPMMNMAGSYQFAVCIDGFGSYPDDLQMAPVFRHDAQTVDLDGVDDRPGKHFNRSVIIGSAGPYVSFPSHSFLGYMGPHTYILLLDCRAERRKDQVCSPAEYQKVFDRLSKLPSSVEHLCVQVGIPIAYPRLVFLEKALESKYNPLVALGKAGSMGLSSFVNKFNAEAELLDDLNDHWTSRSHKKERNWFVEQLQKFAKARQIRITFLSGDVHCAAVGYFKTLKAQKSVGIPPPNDHRYMLNIVTSAIVNTPPPDGVISLVSSLASNRHRTMHYAQTDESMVPIFKTETNGKPRKQPYVMGRRNWCQVKWENRDWVFEIRVEKEKGAGHTVGYSIRSPPPEWETS</sequence>
<evidence type="ECO:0000256" key="1">
    <source>
        <dbReference type="SAM" id="MobiDB-lite"/>
    </source>
</evidence>
<proteinExistence type="predicted"/>
<dbReference type="Pfam" id="PF19050">
    <property type="entry name" value="PhoD_2"/>
    <property type="match status" value="2"/>
</dbReference>
<evidence type="ECO:0000259" key="2">
    <source>
        <dbReference type="Pfam" id="PF19050"/>
    </source>
</evidence>
<accession>A0AAD6YFR5</accession>
<dbReference type="Proteomes" id="UP001219525">
    <property type="component" value="Unassembled WGS sequence"/>
</dbReference>
<evidence type="ECO:0000313" key="4">
    <source>
        <dbReference type="Proteomes" id="UP001219525"/>
    </source>
</evidence>
<feature type="domain" description="PhoD-like phosphatase" evidence="2">
    <location>
        <begin position="520"/>
        <end position="683"/>
    </location>
</feature>
<dbReference type="EMBL" id="JARJCW010000011">
    <property type="protein sequence ID" value="KAJ7219131.1"/>
    <property type="molecule type" value="Genomic_DNA"/>
</dbReference>
<dbReference type="GO" id="GO:0016020">
    <property type="term" value="C:membrane"/>
    <property type="evidence" value="ECO:0007669"/>
    <property type="project" value="TreeGrafter"/>
</dbReference>
<dbReference type="InterPro" id="IPR038607">
    <property type="entry name" value="PhoD-like_sf"/>
</dbReference>
<organism evidence="3 4">
    <name type="scientific">Mycena pura</name>
    <dbReference type="NCBI Taxonomy" id="153505"/>
    <lineage>
        <taxon>Eukaryota</taxon>
        <taxon>Fungi</taxon>
        <taxon>Dikarya</taxon>
        <taxon>Basidiomycota</taxon>
        <taxon>Agaricomycotina</taxon>
        <taxon>Agaricomycetes</taxon>
        <taxon>Agaricomycetidae</taxon>
        <taxon>Agaricales</taxon>
        <taxon>Marasmiineae</taxon>
        <taxon>Mycenaceae</taxon>
        <taxon>Mycena</taxon>
    </lineage>
</organism>
<feature type="region of interest" description="Disordered" evidence="1">
    <location>
        <begin position="1"/>
        <end position="21"/>
    </location>
</feature>
<comment type="caution">
    <text evidence="3">The sequence shown here is derived from an EMBL/GenBank/DDBJ whole genome shotgun (WGS) entry which is preliminary data.</text>
</comment>
<name>A0AAD6YFR5_9AGAR</name>
<dbReference type="Gene3D" id="3.60.21.70">
    <property type="entry name" value="PhoD-like phosphatase"/>
    <property type="match status" value="2"/>
</dbReference>
<feature type="compositionally biased region" description="Basic and acidic residues" evidence="1">
    <location>
        <begin position="12"/>
        <end position="21"/>
    </location>
</feature>
<gene>
    <name evidence="3" type="ORF">GGX14DRAFT_434737</name>
</gene>
<dbReference type="InterPro" id="IPR043904">
    <property type="entry name" value="PhoD_2-like"/>
</dbReference>
<dbReference type="PANTHER" id="PTHR46689:SF1">
    <property type="entry name" value="PHOD-LIKE PHOSPHATASE DOMAIN-CONTAINING PROTEIN"/>
    <property type="match status" value="1"/>
</dbReference>
<keyword evidence="4" id="KW-1185">Reference proteome</keyword>
<reference evidence="3" key="1">
    <citation type="submission" date="2023-03" db="EMBL/GenBank/DDBJ databases">
        <title>Massive genome expansion in bonnet fungi (Mycena s.s.) driven by repeated elements and novel gene families across ecological guilds.</title>
        <authorList>
            <consortium name="Lawrence Berkeley National Laboratory"/>
            <person name="Harder C.B."/>
            <person name="Miyauchi S."/>
            <person name="Viragh M."/>
            <person name="Kuo A."/>
            <person name="Thoen E."/>
            <person name="Andreopoulos B."/>
            <person name="Lu D."/>
            <person name="Skrede I."/>
            <person name="Drula E."/>
            <person name="Henrissat B."/>
            <person name="Morin E."/>
            <person name="Kohler A."/>
            <person name="Barry K."/>
            <person name="LaButti K."/>
            <person name="Morin E."/>
            <person name="Salamov A."/>
            <person name="Lipzen A."/>
            <person name="Mereny Z."/>
            <person name="Hegedus B."/>
            <person name="Baldrian P."/>
            <person name="Stursova M."/>
            <person name="Weitz H."/>
            <person name="Taylor A."/>
            <person name="Grigoriev I.V."/>
            <person name="Nagy L.G."/>
            <person name="Martin F."/>
            <person name="Kauserud H."/>
        </authorList>
    </citation>
    <scope>NUCLEOTIDE SEQUENCE</scope>
    <source>
        <strain evidence="3">9144</strain>
    </source>
</reference>
<dbReference type="AlphaFoldDB" id="A0AAD6YFR5"/>
<feature type="domain" description="PhoD-like phosphatase" evidence="2">
    <location>
        <begin position="245"/>
        <end position="509"/>
    </location>
</feature>
<protein>
    <recommendedName>
        <fullName evidence="2">PhoD-like phosphatase domain-containing protein</fullName>
    </recommendedName>
</protein>
<dbReference type="PANTHER" id="PTHR46689">
    <property type="entry name" value="MEMBRANE PROTEIN, PUTATIVE-RELATED"/>
    <property type="match status" value="1"/>
</dbReference>
<evidence type="ECO:0000313" key="3">
    <source>
        <dbReference type="EMBL" id="KAJ7219131.1"/>
    </source>
</evidence>